<dbReference type="AlphaFoldDB" id="A0A1M6A240"/>
<dbReference type="InterPro" id="IPR052930">
    <property type="entry name" value="TA_antitoxin_MntA"/>
</dbReference>
<gene>
    <name evidence="2" type="ORF">SAMN02746098_03864</name>
</gene>
<evidence type="ECO:0000313" key="3">
    <source>
        <dbReference type="Proteomes" id="UP000183954"/>
    </source>
</evidence>
<accession>A0A1M6A240</accession>
<dbReference type="Gene3D" id="3.30.460.10">
    <property type="entry name" value="Beta Polymerase, domain 2"/>
    <property type="match status" value="1"/>
</dbReference>
<reference evidence="3" key="1">
    <citation type="submission" date="2016-11" db="EMBL/GenBank/DDBJ databases">
        <authorList>
            <person name="Varghese N."/>
            <person name="Submissions S."/>
        </authorList>
    </citation>
    <scope>NUCLEOTIDE SEQUENCE [LARGE SCALE GENOMIC DNA]</scope>
    <source>
        <strain evidence="3">DSM 15449</strain>
    </source>
</reference>
<evidence type="ECO:0000313" key="2">
    <source>
        <dbReference type="EMBL" id="SHI30526.1"/>
    </source>
</evidence>
<dbReference type="Proteomes" id="UP000183954">
    <property type="component" value="Unassembled WGS sequence"/>
</dbReference>
<protein>
    <submittedName>
        <fullName evidence="2">Predicted nucleotidyltransferase</fullName>
    </submittedName>
</protein>
<dbReference type="InterPro" id="IPR043519">
    <property type="entry name" value="NT_sf"/>
</dbReference>
<keyword evidence="2" id="KW-0808">Transferase</keyword>
<dbReference type="Pfam" id="PF18765">
    <property type="entry name" value="Polbeta"/>
    <property type="match status" value="1"/>
</dbReference>
<name>A0A1M6A240_9FIRM</name>
<dbReference type="CDD" id="cd05403">
    <property type="entry name" value="NT_KNTase_like"/>
    <property type="match status" value="1"/>
</dbReference>
<dbReference type="NCBIfam" id="NF047752">
    <property type="entry name" value="MntA_antitoxin"/>
    <property type="match status" value="1"/>
</dbReference>
<sequence>MRKVPVELQSWKEFFRARVEIAAVYLFGSLGTEFEHPQSDIDLGVVFTRPVTLSEELELDGALSLHIGHDRIDLVNLNRSPIALQFRALREGMLLYEGDYVKHSDFIECVIKAYPDYAVKYAVFARDYELALKEEYSHGGSSKRAVGNPQYICRSC</sequence>
<feature type="domain" description="Polymerase beta nucleotidyltransferase" evidence="1">
    <location>
        <begin position="12"/>
        <end position="99"/>
    </location>
</feature>
<keyword evidence="3" id="KW-1185">Reference proteome</keyword>
<dbReference type="SUPFAM" id="SSF81301">
    <property type="entry name" value="Nucleotidyltransferase"/>
    <property type="match status" value="1"/>
</dbReference>
<dbReference type="STRING" id="1121420.SAMN02746098_03864"/>
<evidence type="ECO:0000259" key="1">
    <source>
        <dbReference type="Pfam" id="PF18765"/>
    </source>
</evidence>
<dbReference type="RefSeq" id="WP_073031362.1">
    <property type="nucleotide sequence ID" value="NZ_FQXJ01000016.1"/>
</dbReference>
<proteinExistence type="predicted"/>
<dbReference type="OrthoDB" id="1716545at2"/>
<dbReference type="EMBL" id="FQXJ01000016">
    <property type="protein sequence ID" value="SHI30526.1"/>
    <property type="molecule type" value="Genomic_DNA"/>
</dbReference>
<dbReference type="PANTHER" id="PTHR43852">
    <property type="entry name" value="NUCLEOTIDYLTRANSFERASE"/>
    <property type="match status" value="1"/>
</dbReference>
<dbReference type="InterPro" id="IPR041633">
    <property type="entry name" value="Polbeta"/>
</dbReference>
<organism evidence="2 3">
    <name type="scientific">Desulfosporosinus lacus DSM 15449</name>
    <dbReference type="NCBI Taxonomy" id="1121420"/>
    <lineage>
        <taxon>Bacteria</taxon>
        <taxon>Bacillati</taxon>
        <taxon>Bacillota</taxon>
        <taxon>Clostridia</taxon>
        <taxon>Eubacteriales</taxon>
        <taxon>Desulfitobacteriaceae</taxon>
        <taxon>Desulfosporosinus</taxon>
    </lineage>
</organism>
<dbReference type="GO" id="GO:0016740">
    <property type="term" value="F:transferase activity"/>
    <property type="evidence" value="ECO:0007669"/>
    <property type="project" value="UniProtKB-KW"/>
</dbReference>
<dbReference type="PANTHER" id="PTHR43852:SF3">
    <property type="entry name" value="NUCLEOTIDYLTRANSFERASE"/>
    <property type="match status" value="1"/>
</dbReference>